<evidence type="ECO:0000313" key="6">
    <source>
        <dbReference type="EMBL" id="SDS47882.1"/>
    </source>
</evidence>
<dbReference type="AlphaFoldDB" id="A0A1H1SIV7"/>
<dbReference type="EMBL" id="SODL02000006">
    <property type="protein sequence ID" value="MCP2369031.1"/>
    <property type="molecule type" value="Genomic_DNA"/>
</dbReference>
<sequence>MGQPAAPPPSPLVFDTRGAPPRDRFELTREIARGLTTPVDLIAHDPQRFRLRVATHRLGNVSLVRNQGVGASVSRTERMSRRADHARLIVGIAEARGTYERGVARPTEVMLYSSIRSHVSRLDGMRRTFVSVDYDDLRLPTRIVEAQLHAPIHARSGIAHVVATSLLAIAELRFGDSTVDATSLRRPVIELVRSLLTVTAGDEFRAREPLRATLAEHILRFMEDRLADPSLSVGVVARAHHISDRYVYAILQSMGIVFGDWVRTRRLEECASMLTDPSSHGLTVSEIAFRWGFRDHSAFSRAFHRSYGATPTEWRRRWS</sequence>
<proteinExistence type="predicted"/>
<feature type="domain" description="HTH araC/xylS-type" evidence="4">
    <location>
        <begin position="216"/>
        <end position="317"/>
    </location>
</feature>
<dbReference type="Proteomes" id="UP000893823">
    <property type="component" value="Unassembled WGS sequence"/>
</dbReference>
<evidence type="ECO:0000313" key="7">
    <source>
        <dbReference type="Proteomes" id="UP000199482"/>
    </source>
</evidence>
<dbReference type="InterPro" id="IPR009057">
    <property type="entry name" value="Homeodomain-like_sf"/>
</dbReference>
<keyword evidence="8" id="KW-1185">Reference proteome</keyword>
<evidence type="ECO:0000259" key="4">
    <source>
        <dbReference type="PROSITE" id="PS01124"/>
    </source>
</evidence>
<dbReference type="PANTHER" id="PTHR43280">
    <property type="entry name" value="ARAC-FAMILY TRANSCRIPTIONAL REGULATOR"/>
    <property type="match status" value="1"/>
</dbReference>
<dbReference type="Gene3D" id="1.10.10.60">
    <property type="entry name" value="Homeodomain-like"/>
    <property type="match status" value="1"/>
</dbReference>
<dbReference type="InterPro" id="IPR020449">
    <property type="entry name" value="Tscrpt_reg_AraC-type_HTH"/>
</dbReference>
<dbReference type="PANTHER" id="PTHR43280:SF31">
    <property type="entry name" value="TRANSCRIPTIONAL REGULATORY PROTEIN"/>
    <property type="match status" value="1"/>
</dbReference>
<keyword evidence="3" id="KW-0804">Transcription</keyword>
<dbReference type="SUPFAM" id="SSF46689">
    <property type="entry name" value="Homeodomain-like"/>
    <property type="match status" value="1"/>
</dbReference>
<dbReference type="GO" id="GO:0043565">
    <property type="term" value="F:sequence-specific DNA binding"/>
    <property type="evidence" value="ECO:0007669"/>
    <property type="project" value="InterPro"/>
</dbReference>
<dbReference type="RefSeq" id="WP_157674952.1">
    <property type="nucleotide sequence ID" value="NZ_BMDN01000006.1"/>
</dbReference>
<reference evidence="6" key="1">
    <citation type="submission" date="2016-10" db="EMBL/GenBank/DDBJ databases">
        <authorList>
            <person name="de Groot N.N."/>
        </authorList>
    </citation>
    <scope>NUCLEOTIDE SEQUENCE [LARGE SCALE GENOMIC DNA]</scope>
    <source>
        <strain evidence="6">CPCC 202695</strain>
    </source>
</reference>
<gene>
    <name evidence="5" type="ORF">BCL57_003210</name>
    <name evidence="6" type="ORF">SAMN04489721_1389</name>
</gene>
<dbReference type="PROSITE" id="PS01124">
    <property type="entry name" value="HTH_ARAC_FAMILY_2"/>
    <property type="match status" value="1"/>
</dbReference>
<keyword evidence="1" id="KW-0805">Transcription regulation</keyword>
<evidence type="ECO:0000256" key="1">
    <source>
        <dbReference type="ARBA" id="ARBA00023015"/>
    </source>
</evidence>
<evidence type="ECO:0000256" key="2">
    <source>
        <dbReference type="ARBA" id="ARBA00023125"/>
    </source>
</evidence>
<organism evidence="6 7">
    <name type="scientific">Agromyces flavus</name>
    <dbReference type="NCBI Taxonomy" id="589382"/>
    <lineage>
        <taxon>Bacteria</taxon>
        <taxon>Bacillati</taxon>
        <taxon>Actinomycetota</taxon>
        <taxon>Actinomycetes</taxon>
        <taxon>Micrococcales</taxon>
        <taxon>Microbacteriaceae</taxon>
        <taxon>Agromyces</taxon>
    </lineage>
</organism>
<dbReference type="STRING" id="589382.SAMN04489721_1389"/>
<protein>
    <submittedName>
        <fullName evidence="5">AraC-like DNA-binding protein</fullName>
    </submittedName>
    <submittedName>
        <fullName evidence="6">Helix-turn-helix domain-containing protein</fullName>
    </submittedName>
</protein>
<dbReference type="SMART" id="SM00342">
    <property type="entry name" value="HTH_ARAC"/>
    <property type="match status" value="1"/>
</dbReference>
<dbReference type="Proteomes" id="UP000199482">
    <property type="component" value="Chromosome I"/>
</dbReference>
<dbReference type="EMBL" id="LT629755">
    <property type="protein sequence ID" value="SDS47882.1"/>
    <property type="molecule type" value="Genomic_DNA"/>
</dbReference>
<evidence type="ECO:0000313" key="5">
    <source>
        <dbReference type="EMBL" id="MCP2369031.1"/>
    </source>
</evidence>
<reference evidence="7" key="2">
    <citation type="submission" date="2016-10" db="EMBL/GenBank/DDBJ databases">
        <authorList>
            <person name="Varghese N."/>
            <person name="Submissions S."/>
        </authorList>
    </citation>
    <scope>NUCLEOTIDE SEQUENCE [LARGE SCALE GENOMIC DNA]</scope>
    <source>
        <strain evidence="7">CPCC 202695</strain>
    </source>
</reference>
<reference evidence="5" key="3">
    <citation type="submission" date="2022-06" db="EMBL/GenBank/DDBJ databases">
        <title>Genomic Encyclopedia of Type Strains, Phase III (KMG-III): the genomes of soil and plant-associated and newly described type strains.</title>
        <authorList>
            <person name="Whitman W."/>
        </authorList>
    </citation>
    <scope>NUCLEOTIDE SEQUENCE</scope>
    <source>
        <strain evidence="5">CPCC 202695</strain>
    </source>
</reference>
<evidence type="ECO:0000256" key="3">
    <source>
        <dbReference type="ARBA" id="ARBA00023163"/>
    </source>
</evidence>
<dbReference type="GO" id="GO:0003700">
    <property type="term" value="F:DNA-binding transcription factor activity"/>
    <property type="evidence" value="ECO:0007669"/>
    <property type="project" value="InterPro"/>
</dbReference>
<dbReference type="Pfam" id="PF12833">
    <property type="entry name" value="HTH_18"/>
    <property type="match status" value="1"/>
</dbReference>
<name>A0A1H1SIV7_9MICO</name>
<dbReference type="InterPro" id="IPR018060">
    <property type="entry name" value="HTH_AraC"/>
</dbReference>
<accession>A0A1H1SIV7</accession>
<keyword evidence="2" id="KW-0238">DNA-binding</keyword>
<dbReference type="PRINTS" id="PR00032">
    <property type="entry name" value="HTHARAC"/>
</dbReference>
<evidence type="ECO:0000313" key="8">
    <source>
        <dbReference type="Proteomes" id="UP000893823"/>
    </source>
</evidence>